<feature type="transmembrane region" description="Helical" evidence="1">
    <location>
        <begin position="182"/>
        <end position="199"/>
    </location>
</feature>
<evidence type="ECO:0000313" key="3">
    <source>
        <dbReference type="Proteomes" id="UP000580043"/>
    </source>
</evidence>
<gene>
    <name evidence="2" type="ORF">HHL15_04970</name>
</gene>
<feature type="transmembrane region" description="Helical" evidence="1">
    <location>
        <begin position="109"/>
        <end position="130"/>
    </location>
</feature>
<dbReference type="Proteomes" id="UP000580043">
    <property type="component" value="Unassembled WGS sequence"/>
</dbReference>
<feature type="transmembrane region" description="Helical" evidence="1">
    <location>
        <begin position="385"/>
        <end position="403"/>
    </location>
</feature>
<dbReference type="AlphaFoldDB" id="A0A848G1Y2"/>
<feature type="transmembrane region" description="Helical" evidence="1">
    <location>
        <begin position="5"/>
        <end position="24"/>
    </location>
</feature>
<organism evidence="2 3">
    <name type="scientific">Zoogloea dura</name>
    <dbReference type="NCBI Taxonomy" id="2728840"/>
    <lineage>
        <taxon>Bacteria</taxon>
        <taxon>Pseudomonadati</taxon>
        <taxon>Pseudomonadota</taxon>
        <taxon>Betaproteobacteria</taxon>
        <taxon>Rhodocyclales</taxon>
        <taxon>Zoogloeaceae</taxon>
        <taxon>Zoogloea</taxon>
    </lineage>
</organism>
<feature type="transmembrane region" description="Helical" evidence="1">
    <location>
        <begin position="333"/>
        <end position="351"/>
    </location>
</feature>
<protein>
    <recommendedName>
        <fullName evidence="4">O-antigen ligase family protein</fullName>
    </recommendedName>
</protein>
<feature type="transmembrane region" description="Helical" evidence="1">
    <location>
        <begin position="219"/>
        <end position="240"/>
    </location>
</feature>
<feature type="transmembrane region" description="Helical" evidence="1">
    <location>
        <begin position="745"/>
        <end position="763"/>
    </location>
</feature>
<reference evidence="2 3" key="1">
    <citation type="submission" date="2020-04" db="EMBL/GenBank/DDBJ databases">
        <title>Zoogloea sp. G-4-1-14 isolated from soil.</title>
        <authorList>
            <person name="Dahal R.H."/>
        </authorList>
    </citation>
    <scope>NUCLEOTIDE SEQUENCE [LARGE SCALE GENOMIC DNA]</scope>
    <source>
        <strain evidence="2 3">G-4-1-14</strain>
    </source>
</reference>
<feature type="transmembrane region" description="Helical" evidence="1">
    <location>
        <begin position="252"/>
        <end position="269"/>
    </location>
</feature>
<feature type="transmembrane region" description="Helical" evidence="1">
    <location>
        <begin position="718"/>
        <end position="738"/>
    </location>
</feature>
<evidence type="ECO:0000313" key="2">
    <source>
        <dbReference type="EMBL" id="NML25080.1"/>
    </source>
</evidence>
<feature type="transmembrane region" description="Helical" evidence="1">
    <location>
        <begin position="150"/>
        <end position="170"/>
    </location>
</feature>
<feature type="transmembrane region" description="Helical" evidence="1">
    <location>
        <begin position="308"/>
        <end position="327"/>
    </location>
</feature>
<feature type="transmembrane region" description="Helical" evidence="1">
    <location>
        <begin position="30"/>
        <end position="53"/>
    </location>
</feature>
<evidence type="ECO:0008006" key="4">
    <source>
        <dbReference type="Google" id="ProtNLM"/>
    </source>
</evidence>
<feature type="transmembrane region" description="Helical" evidence="1">
    <location>
        <begin position="412"/>
        <end position="432"/>
    </location>
</feature>
<feature type="transmembrane region" description="Helical" evidence="1">
    <location>
        <begin position="470"/>
        <end position="492"/>
    </location>
</feature>
<sequence>MAPRIYGGGVALVALVALAAWLAVYPFGPWLAGVILAVYMVLVLIQPALWLVLLPALWPVIDLAPWTGQIHINESDALALATLAGLGLRELLAPPPPTLQGRAPVKLRAAALACFGLLAAAVVISTLRGLQPFPPLDAGSLVGYGTPLNSLRVAKGYVLAFALIPFLHLAIRRDGELALRRFAAGVTFGLGTCALGALWERMAFPGLTNFSADYRSAALFWEMHVGGAALDAWLSLSFPFALAHLHAARSKWARVVALFLVGLGSYALFTTFSRIVYASMLVSGTVLAVAAWRHPARRAGADEGGDHALVLIVLAVAGLAGCALAFQSGGYRGMAAFAGLLLLVYLGGGVLRDGKGGVLAGGGLAGLLLAAVTGVLAWWLPKGVYVVYGLAWCITAVVLLGGLRGRLTAPPALVAALLAWLAAHAVLVNAFWGEMTGLPGVLLAVGMVGGVLIAQSAGVRPLWVPRLRDLHVVAGLLVAGGMVVATLASAYMGNRLASTEDDFKGRMRHFEHSLGLVRDLGGTAFGLGLGRYPDSYFWNVTDPGVPGFLALQGAPGHRYLQLGGERRVTGFGEHLHLMQRLEGDPRAPFQLRARLRSAGAIQIAVAVCRKHLLYPEDCTEQAIPVRGDANWQEVEIRLDGATFRPAGWPPRPAVLSVSVLGKGPVDFDELQLFDGRLRSLLRNGDFERGSDFWFFSSDHDHLPWHAKNVFLQTYVEQGLLGMIALVAALGAAGVHLAGRRTRGHPLAPVLLASLAGGVTVGLVDSLVDMPRITLLLLLVLWLGLNLRLPPDPVQSGPG</sequence>
<keyword evidence="1" id="KW-1133">Transmembrane helix</keyword>
<keyword evidence="1" id="KW-0812">Transmembrane</keyword>
<accession>A0A848G1Y2</accession>
<keyword evidence="3" id="KW-1185">Reference proteome</keyword>
<feature type="transmembrane region" description="Helical" evidence="1">
    <location>
        <begin position="438"/>
        <end position="458"/>
    </location>
</feature>
<proteinExistence type="predicted"/>
<dbReference type="RefSeq" id="WP_169144729.1">
    <property type="nucleotide sequence ID" value="NZ_JABBGA010000003.1"/>
</dbReference>
<evidence type="ECO:0000256" key="1">
    <source>
        <dbReference type="SAM" id="Phobius"/>
    </source>
</evidence>
<feature type="transmembrane region" description="Helical" evidence="1">
    <location>
        <begin position="358"/>
        <end position="379"/>
    </location>
</feature>
<feature type="transmembrane region" description="Helical" evidence="1">
    <location>
        <begin position="275"/>
        <end position="296"/>
    </location>
</feature>
<name>A0A848G1Y2_9RHOO</name>
<dbReference type="EMBL" id="JABBGA010000003">
    <property type="protein sequence ID" value="NML25080.1"/>
    <property type="molecule type" value="Genomic_DNA"/>
</dbReference>
<keyword evidence="1" id="KW-0472">Membrane</keyword>
<comment type="caution">
    <text evidence="2">The sequence shown here is derived from an EMBL/GenBank/DDBJ whole genome shotgun (WGS) entry which is preliminary data.</text>
</comment>